<evidence type="ECO:0000256" key="7">
    <source>
        <dbReference type="ARBA" id="ARBA00047942"/>
    </source>
</evidence>
<evidence type="ECO:0000256" key="5">
    <source>
        <dbReference type="ARBA" id="ARBA00022747"/>
    </source>
</evidence>
<evidence type="ECO:0000256" key="6">
    <source>
        <dbReference type="ARBA" id="ARBA00023125"/>
    </source>
</evidence>
<dbReference type="RefSeq" id="WP_115828746.1">
    <property type="nucleotide sequence ID" value="NZ_QNUL01000001.1"/>
</dbReference>
<dbReference type="OrthoDB" id="32195at2"/>
<comment type="catalytic activity">
    <reaction evidence="7">
        <text>a 2'-deoxyadenosine in DNA + S-adenosyl-L-methionine = an N(6)-methyl-2'-deoxyadenosine in DNA + S-adenosyl-L-homocysteine + H(+)</text>
        <dbReference type="Rhea" id="RHEA:15197"/>
        <dbReference type="Rhea" id="RHEA-COMP:12418"/>
        <dbReference type="Rhea" id="RHEA-COMP:12419"/>
        <dbReference type="ChEBI" id="CHEBI:15378"/>
        <dbReference type="ChEBI" id="CHEBI:57856"/>
        <dbReference type="ChEBI" id="CHEBI:59789"/>
        <dbReference type="ChEBI" id="CHEBI:90615"/>
        <dbReference type="ChEBI" id="CHEBI:90616"/>
        <dbReference type="EC" id="2.1.1.72"/>
    </reaction>
</comment>
<dbReference type="EMBL" id="QNUL01000001">
    <property type="protein sequence ID" value="REA64138.1"/>
    <property type="molecule type" value="Genomic_DNA"/>
</dbReference>
<keyword evidence="2 9" id="KW-0489">Methyltransferase</keyword>
<dbReference type="Proteomes" id="UP000256373">
    <property type="component" value="Unassembled WGS sequence"/>
</dbReference>
<evidence type="ECO:0000256" key="2">
    <source>
        <dbReference type="ARBA" id="ARBA00022603"/>
    </source>
</evidence>
<name>A0A3D8YH60_9BACT</name>
<sequence length="508" mass="57718">MASKTRIFEKRKLLGQIYTPSFIVEKMLLDTGFYDLSSGKISILDPACGDGRFLVPIAEHYIKTTPQDKLKEKLERIEGWDIDPSAIALCRDNLNALLDGISTPINWNLKRKDALRGLNGRKKYDLIVGNPPYVRIQNVAPQQRKFVQDNYSFCKSGSTDIYVAFFQLAHSLLKINGLCALVTSNSFLTSQTALSLRSFFSDSKVLRQITNYGTQRIFENTGTYAAITIFGNTQKDNFLYELVDPKDISRQRNIQYGEIEDANQWHLSIDQAQKMSGVRLGDLCQISIGISTLADHIYLLKPIAKGVKLTEAITKTGHFLLLENEILKPIVKGSKLKSSDDTISEMILFPYQKDEKGKYKIIPEQEMAIRFPRAYNYLLSMKSELLNRDNGKINKVAWYAFGRSQGLDSAFGRKIIFSPINNYPNFILYDNPDCTVYSGYFLKFSGDYEKLLQQLNSQRMADFVAVAGRDFQGGYKGYNKKVIENFVVEELTASYAMSHDINKHHISD</sequence>
<dbReference type="GO" id="GO:0009007">
    <property type="term" value="F:site-specific DNA-methyltransferase (adenine-specific) activity"/>
    <property type="evidence" value="ECO:0007669"/>
    <property type="project" value="UniProtKB-EC"/>
</dbReference>
<dbReference type="Gene3D" id="3.40.50.150">
    <property type="entry name" value="Vaccinia Virus protein VP39"/>
    <property type="match status" value="1"/>
</dbReference>
<dbReference type="SUPFAM" id="SSF53335">
    <property type="entry name" value="S-adenosyl-L-methionine-dependent methyltransferases"/>
    <property type="match status" value="1"/>
</dbReference>
<evidence type="ECO:0000313" key="10">
    <source>
        <dbReference type="Proteomes" id="UP000256373"/>
    </source>
</evidence>
<dbReference type="PANTHER" id="PTHR33841:SF6">
    <property type="entry name" value="TYPE II METHYLTRANSFERASE M.HINDII"/>
    <property type="match status" value="1"/>
</dbReference>
<comment type="caution">
    <text evidence="9">The sequence shown here is derived from an EMBL/GenBank/DDBJ whole genome shotgun (WGS) entry which is preliminary data.</text>
</comment>
<dbReference type="GO" id="GO:0003677">
    <property type="term" value="F:DNA binding"/>
    <property type="evidence" value="ECO:0007669"/>
    <property type="project" value="UniProtKB-KW"/>
</dbReference>
<evidence type="ECO:0000256" key="1">
    <source>
        <dbReference type="ARBA" id="ARBA00011900"/>
    </source>
</evidence>
<keyword evidence="6" id="KW-0238">DNA-binding</keyword>
<keyword evidence="10" id="KW-1185">Reference proteome</keyword>
<evidence type="ECO:0000256" key="4">
    <source>
        <dbReference type="ARBA" id="ARBA00022691"/>
    </source>
</evidence>
<organism evidence="9 10">
    <name type="scientific">Dyadobacter luteus</name>
    <dbReference type="NCBI Taxonomy" id="2259619"/>
    <lineage>
        <taxon>Bacteria</taxon>
        <taxon>Pseudomonadati</taxon>
        <taxon>Bacteroidota</taxon>
        <taxon>Cytophagia</taxon>
        <taxon>Cytophagales</taxon>
        <taxon>Spirosomataceae</taxon>
        <taxon>Dyadobacter</taxon>
    </lineage>
</organism>
<dbReference type="Pfam" id="PF07669">
    <property type="entry name" value="Eco57I"/>
    <property type="match status" value="1"/>
</dbReference>
<keyword evidence="5" id="KW-0680">Restriction system</keyword>
<protein>
    <recommendedName>
        <fullName evidence="1">site-specific DNA-methyltransferase (adenine-specific)</fullName>
        <ecNumber evidence="1">2.1.1.72</ecNumber>
    </recommendedName>
</protein>
<accession>A0A3D8YH60</accession>
<dbReference type="PRINTS" id="PR00507">
    <property type="entry name" value="N12N6MTFRASE"/>
</dbReference>
<dbReference type="GO" id="GO:0032259">
    <property type="term" value="P:methylation"/>
    <property type="evidence" value="ECO:0007669"/>
    <property type="project" value="UniProtKB-KW"/>
</dbReference>
<dbReference type="GO" id="GO:0009307">
    <property type="term" value="P:DNA restriction-modification system"/>
    <property type="evidence" value="ECO:0007669"/>
    <property type="project" value="UniProtKB-KW"/>
</dbReference>
<evidence type="ECO:0000256" key="3">
    <source>
        <dbReference type="ARBA" id="ARBA00022679"/>
    </source>
</evidence>
<dbReference type="InterPro" id="IPR002052">
    <property type="entry name" value="DNA_methylase_N6_adenine_CS"/>
</dbReference>
<keyword evidence="4" id="KW-0949">S-adenosyl-L-methionine</keyword>
<dbReference type="AlphaFoldDB" id="A0A3D8YH60"/>
<reference evidence="9 10" key="1">
    <citation type="submission" date="2018-07" db="EMBL/GenBank/DDBJ databases">
        <title>Dyadobacter roseus sp. nov., isolated from rose rhizosphere soil.</title>
        <authorList>
            <person name="Chen L."/>
        </authorList>
    </citation>
    <scope>NUCLEOTIDE SEQUENCE [LARGE SCALE GENOMIC DNA]</scope>
    <source>
        <strain evidence="9 10">RS19</strain>
    </source>
</reference>
<dbReference type="InterPro" id="IPR050953">
    <property type="entry name" value="N4_N6_ade-DNA_methylase"/>
</dbReference>
<keyword evidence="3" id="KW-0808">Transferase</keyword>
<feature type="domain" description="Type II methyltransferase M.TaqI-like" evidence="8">
    <location>
        <begin position="111"/>
        <end position="218"/>
    </location>
</feature>
<evidence type="ECO:0000313" key="9">
    <source>
        <dbReference type="EMBL" id="REA64138.1"/>
    </source>
</evidence>
<proteinExistence type="predicted"/>
<dbReference type="InterPro" id="IPR029063">
    <property type="entry name" value="SAM-dependent_MTases_sf"/>
</dbReference>
<dbReference type="PROSITE" id="PS00092">
    <property type="entry name" value="N6_MTASE"/>
    <property type="match status" value="1"/>
</dbReference>
<dbReference type="PANTHER" id="PTHR33841">
    <property type="entry name" value="DNA METHYLTRANSFERASE YEEA-RELATED"/>
    <property type="match status" value="1"/>
</dbReference>
<dbReference type="InterPro" id="IPR011639">
    <property type="entry name" value="MethylTrfase_TaqI-like_dom"/>
</dbReference>
<dbReference type="CDD" id="cd02440">
    <property type="entry name" value="AdoMet_MTases"/>
    <property type="match status" value="1"/>
</dbReference>
<dbReference type="EC" id="2.1.1.72" evidence="1"/>
<gene>
    <name evidence="9" type="ORF">DSL64_00865</name>
</gene>
<evidence type="ECO:0000259" key="8">
    <source>
        <dbReference type="Pfam" id="PF07669"/>
    </source>
</evidence>